<keyword evidence="1" id="KW-0472">Membrane</keyword>
<gene>
    <name evidence="2" type="ORF">METZ01_LOCUS130478</name>
</gene>
<feature type="non-terminal residue" evidence="2">
    <location>
        <position position="41"/>
    </location>
</feature>
<name>A0A381YKR8_9ZZZZ</name>
<evidence type="ECO:0000313" key="2">
    <source>
        <dbReference type="EMBL" id="SVA77624.1"/>
    </source>
</evidence>
<keyword evidence="1" id="KW-0812">Transmembrane</keyword>
<dbReference type="AlphaFoldDB" id="A0A381YKR8"/>
<accession>A0A381YKR8</accession>
<proteinExistence type="predicted"/>
<organism evidence="2">
    <name type="scientific">marine metagenome</name>
    <dbReference type="NCBI Taxonomy" id="408172"/>
    <lineage>
        <taxon>unclassified sequences</taxon>
        <taxon>metagenomes</taxon>
        <taxon>ecological metagenomes</taxon>
    </lineage>
</organism>
<keyword evidence="1" id="KW-1133">Transmembrane helix</keyword>
<protein>
    <submittedName>
        <fullName evidence="2">Uncharacterized protein</fullName>
    </submittedName>
</protein>
<dbReference type="EMBL" id="UINC01018472">
    <property type="protein sequence ID" value="SVA77624.1"/>
    <property type="molecule type" value="Genomic_DNA"/>
</dbReference>
<evidence type="ECO:0000256" key="1">
    <source>
        <dbReference type="SAM" id="Phobius"/>
    </source>
</evidence>
<reference evidence="2" key="1">
    <citation type="submission" date="2018-05" db="EMBL/GenBank/DDBJ databases">
        <authorList>
            <person name="Lanie J.A."/>
            <person name="Ng W.-L."/>
            <person name="Kazmierczak K.M."/>
            <person name="Andrzejewski T.M."/>
            <person name="Davidsen T.M."/>
            <person name="Wayne K.J."/>
            <person name="Tettelin H."/>
            <person name="Glass J.I."/>
            <person name="Rusch D."/>
            <person name="Podicherti R."/>
            <person name="Tsui H.-C.T."/>
            <person name="Winkler M.E."/>
        </authorList>
    </citation>
    <scope>NUCLEOTIDE SEQUENCE</scope>
</reference>
<feature type="transmembrane region" description="Helical" evidence="1">
    <location>
        <begin position="6"/>
        <end position="24"/>
    </location>
</feature>
<sequence length="41" mass="4460">MDTNLALTIIGVVLMLVGVIFNVIPKQVNKKINPDIPVEAE</sequence>